<comment type="similarity">
    <text evidence="1">Belongs to the p23/wos2 family.</text>
</comment>
<dbReference type="GO" id="GO:0051879">
    <property type="term" value="F:Hsp90 protein binding"/>
    <property type="evidence" value="ECO:0007669"/>
    <property type="project" value="InterPro"/>
</dbReference>
<dbReference type="GO" id="GO:0006457">
    <property type="term" value="P:protein folding"/>
    <property type="evidence" value="ECO:0007669"/>
    <property type="project" value="TreeGrafter"/>
</dbReference>
<comment type="caution">
    <text evidence="4">The sequence shown here is derived from an EMBL/GenBank/DDBJ whole genome shotgun (WGS) entry which is preliminary data.</text>
</comment>
<dbReference type="InterPro" id="IPR008978">
    <property type="entry name" value="HSP20-like_chaperone"/>
</dbReference>
<evidence type="ECO:0000256" key="1">
    <source>
        <dbReference type="ARBA" id="ARBA00025733"/>
    </source>
</evidence>
<evidence type="ECO:0000313" key="4">
    <source>
        <dbReference type="EMBL" id="CAF5201673.1"/>
    </source>
</evidence>
<evidence type="ECO:0000259" key="3">
    <source>
        <dbReference type="PROSITE" id="PS51203"/>
    </source>
</evidence>
<feature type="compositionally biased region" description="Basic and acidic residues" evidence="2">
    <location>
        <begin position="99"/>
        <end position="118"/>
    </location>
</feature>
<sequence>NESSVKFQATGCSGSRGEQLYSFEIELFDNIDSKACSYKINDREINVCLKKKKTVENSVWPRLTKTSAKLPWLKADFDKMAYSEDESDDGKKTSMSKKGLTDELYKSLRQDTRRNKSK</sequence>
<feature type="non-terminal residue" evidence="4">
    <location>
        <position position="1"/>
    </location>
</feature>
<evidence type="ECO:0000256" key="2">
    <source>
        <dbReference type="SAM" id="MobiDB-lite"/>
    </source>
</evidence>
<evidence type="ECO:0000313" key="5">
    <source>
        <dbReference type="Proteomes" id="UP000676336"/>
    </source>
</evidence>
<reference evidence="4" key="1">
    <citation type="submission" date="2021-02" db="EMBL/GenBank/DDBJ databases">
        <authorList>
            <person name="Nowell W R."/>
        </authorList>
    </citation>
    <scope>NUCLEOTIDE SEQUENCE</scope>
</reference>
<dbReference type="PROSITE" id="PS51203">
    <property type="entry name" value="CS"/>
    <property type="match status" value="1"/>
</dbReference>
<protein>
    <recommendedName>
        <fullName evidence="3">CS domain-containing protein</fullName>
    </recommendedName>
</protein>
<organism evidence="4 5">
    <name type="scientific">Rotaria magnacalcarata</name>
    <dbReference type="NCBI Taxonomy" id="392030"/>
    <lineage>
        <taxon>Eukaryota</taxon>
        <taxon>Metazoa</taxon>
        <taxon>Spiralia</taxon>
        <taxon>Gnathifera</taxon>
        <taxon>Rotifera</taxon>
        <taxon>Eurotatoria</taxon>
        <taxon>Bdelloidea</taxon>
        <taxon>Philodinida</taxon>
        <taxon>Philodinidae</taxon>
        <taxon>Rotaria</taxon>
    </lineage>
</organism>
<dbReference type="SUPFAM" id="SSF49764">
    <property type="entry name" value="HSP20-like chaperones"/>
    <property type="match status" value="1"/>
</dbReference>
<dbReference type="Proteomes" id="UP000676336">
    <property type="component" value="Unassembled WGS sequence"/>
</dbReference>
<dbReference type="EMBL" id="CAJOBI010333093">
    <property type="protein sequence ID" value="CAF5201673.1"/>
    <property type="molecule type" value="Genomic_DNA"/>
</dbReference>
<dbReference type="GO" id="GO:0051087">
    <property type="term" value="F:protein-folding chaperone binding"/>
    <property type="evidence" value="ECO:0007669"/>
    <property type="project" value="TreeGrafter"/>
</dbReference>
<feature type="domain" description="CS" evidence="3">
    <location>
        <begin position="1"/>
        <end position="64"/>
    </location>
</feature>
<dbReference type="InterPro" id="IPR045250">
    <property type="entry name" value="p23-like"/>
</dbReference>
<dbReference type="GO" id="GO:0005829">
    <property type="term" value="C:cytosol"/>
    <property type="evidence" value="ECO:0007669"/>
    <property type="project" value="TreeGrafter"/>
</dbReference>
<feature type="region of interest" description="Disordered" evidence="2">
    <location>
        <begin position="82"/>
        <end position="118"/>
    </location>
</feature>
<dbReference type="AlphaFoldDB" id="A0A8S3IJB9"/>
<dbReference type="GO" id="GO:0051131">
    <property type="term" value="P:chaperone-mediated protein complex assembly"/>
    <property type="evidence" value="ECO:0007669"/>
    <property type="project" value="TreeGrafter"/>
</dbReference>
<dbReference type="PANTHER" id="PTHR22932">
    <property type="entry name" value="TELOMERASE-BINDING PROTEIN P23 HSP90 CO-CHAPERONE"/>
    <property type="match status" value="1"/>
</dbReference>
<dbReference type="InterPro" id="IPR007052">
    <property type="entry name" value="CS_dom"/>
</dbReference>
<accession>A0A8S3IJB9</accession>
<name>A0A8S3IJB9_9BILA</name>
<dbReference type="GO" id="GO:0005634">
    <property type="term" value="C:nucleus"/>
    <property type="evidence" value="ECO:0007669"/>
    <property type="project" value="TreeGrafter"/>
</dbReference>
<dbReference type="PANTHER" id="PTHR22932:SF1">
    <property type="entry name" value="CO-CHAPERONE PROTEIN DAF-41"/>
    <property type="match status" value="1"/>
</dbReference>
<feature type="non-terminal residue" evidence="4">
    <location>
        <position position="118"/>
    </location>
</feature>
<proteinExistence type="inferred from homology"/>
<dbReference type="Gene3D" id="2.60.40.790">
    <property type="match status" value="1"/>
</dbReference>
<gene>
    <name evidence="4" type="ORF">SMN809_LOCUS75694</name>
</gene>